<dbReference type="PANTHER" id="PTHR34219:SF3">
    <property type="entry name" value="BLL7967 PROTEIN"/>
    <property type="match status" value="1"/>
</dbReference>
<keyword evidence="1" id="KW-0472">Membrane</keyword>
<dbReference type="EMBL" id="CP028989">
    <property type="protein sequence ID" value="UUO68628.1"/>
    <property type="molecule type" value="Genomic_DNA"/>
</dbReference>
<gene>
    <name evidence="2" type="ORF">DCM83_27720</name>
</gene>
<dbReference type="Pfam" id="PF03929">
    <property type="entry name" value="PepSY_TM"/>
    <property type="match status" value="1"/>
</dbReference>
<feature type="transmembrane region" description="Helical" evidence="1">
    <location>
        <begin position="539"/>
        <end position="561"/>
    </location>
</feature>
<feature type="transmembrane region" description="Helical" evidence="1">
    <location>
        <begin position="442"/>
        <end position="467"/>
    </location>
</feature>
<feature type="transmembrane region" description="Helical" evidence="1">
    <location>
        <begin position="208"/>
        <end position="230"/>
    </location>
</feature>
<organism evidence="2 3">
    <name type="scientific">Bradyrhizobium betae</name>
    <dbReference type="NCBI Taxonomy" id="244734"/>
    <lineage>
        <taxon>Bacteria</taxon>
        <taxon>Pseudomonadati</taxon>
        <taxon>Pseudomonadota</taxon>
        <taxon>Alphaproteobacteria</taxon>
        <taxon>Hyphomicrobiales</taxon>
        <taxon>Nitrobacteraceae</taxon>
        <taxon>Bradyrhizobium</taxon>
    </lineage>
</organism>
<dbReference type="PANTHER" id="PTHR34219">
    <property type="entry name" value="IRON-REGULATED INNER MEMBRANE PROTEIN-RELATED"/>
    <property type="match status" value="1"/>
</dbReference>
<evidence type="ECO:0000313" key="2">
    <source>
        <dbReference type="EMBL" id="UUO68628.1"/>
    </source>
</evidence>
<protein>
    <submittedName>
        <fullName evidence="2">PepSY domain-containing protein</fullName>
    </submittedName>
</protein>
<dbReference type="AlphaFoldDB" id="A0AAE9NFP1"/>
<evidence type="ECO:0000256" key="1">
    <source>
        <dbReference type="SAM" id="Phobius"/>
    </source>
</evidence>
<feature type="transmembrane region" description="Helical" evidence="1">
    <location>
        <begin position="385"/>
        <end position="404"/>
    </location>
</feature>
<sequence length="579" mass="62227">MVLHARDLGHHLLLCPAGSEPRPRCDYNDGHRRHSRNRTKPHVCRLARGEKHVINLKARETKTLVAVHGWAGAVLGLLLYVVIVTGMAAVFSNEIKAWSGGLLGISDPLNQPLGAVLARLEAQTPEEFRDDLGLRATPAGNVHAFFHADETVNGVRRERGVLYEIGPNESVISRQEGLGNELAANDPHAALGRFYVDLHVRLHVPNPWGLILTGILGLAMLVAAVSGILMHRHLFRDIFLMRGRDRLVGLRDLHSVAGTWTLPHAFVLAFTGAYLSFAIAVALPMLAKIAFKGDVREMVTTLNGLNNVDARPAAIADIDRILSDARQRAGAPLMSAGWENRGRADSRITVFPAPRSGDLTAMRLIYNGSTGQLIRERPIIGLKPSWGASLLGLIGPVHFGNFAGWWSRSVWFALGAASAYVAWSGLNLWVRRRSNQRGWRGLGRATAWVGGGLPFAMTVAAAAYFASLPSLATVFWTPAAFLIAAALALIPAIVMRSVERVPPLLFGATGILMVVIPVLRTAVGGPDWNAALAAGQSAIPVMDGLVVLGGLVCVVSAGLSLRRREQTTFGAGAVMQSAE</sequence>
<feature type="transmembrane region" description="Helical" evidence="1">
    <location>
        <begin position="501"/>
        <end position="519"/>
    </location>
</feature>
<feature type="transmembrane region" description="Helical" evidence="1">
    <location>
        <begin position="410"/>
        <end position="430"/>
    </location>
</feature>
<proteinExistence type="predicted"/>
<name>A0AAE9NFP1_9BRAD</name>
<feature type="transmembrane region" description="Helical" evidence="1">
    <location>
        <begin position="265"/>
        <end position="287"/>
    </location>
</feature>
<dbReference type="Proteomes" id="UP001058872">
    <property type="component" value="Chromosome"/>
</dbReference>
<feature type="transmembrane region" description="Helical" evidence="1">
    <location>
        <begin position="70"/>
        <end position="91"/>
    </location>
</feature>
<feature type="transmembrane region" description="Helical" evidence="1">
    <location>
        <begin position="473"/>
        <end position="494"/>
    </location>
</feature>
<dbReference type="InterPro" id="IPR005625">
    <property type="entry name" value="PepSY-ass_TM"/>
</dbReference>
<keyword evidence="1" id="KW-1133">Transmembrane helix</keyword>
<evidence type="ECO:0000313" key="3">
    <source>
        <dbReference type="Proteomes" id="UP001058872"/>
    </source>
</evidence>
<reference evidence="2" key="1">
    <citation type="submission" date="2018-04" db="EMBL/GenBank/DDBJ databases">
        <title>Genomes of Endosymbiotic and Endophytic Bradyrhizobium Publication status.</title>
        <authorList>
            <person name="Guha S."/>
            <person name="Jorrin B."/>
            <person name="Sarkar M."/>
            <person name="Poole P.S."/>
            <person name="DasGupta M."/>
        </authorList>
    </citation>
    <scope>NUCLEOTIDE SEQUENCE</scope>
    <source>
        <strain evidence="2">WBOS16</strain>
    </source>
</reference>
<keyword evidence="1" id="KW-0812">Transmembrane</keyword>
<accession>A0AAE9NFP1</accession>